<dbReference type="RefSeq" id="WP_344062609.1">
    <property type="nucleotide sequence ID" value="NZ_BAAAPU010000007.1"/>
</dbReference>
<gene>
    <name evidence="3" type="ORF">GCM10009817_24500</name>
</gene>
<evidence type="ECO:0000256" key="2">
    <source>
        <dbReference type="SAM" id="Phobius"/>
    </source>
</evidence>
<accession>A0ABN2S8G4</accession>
<sequence>MRIDEAFRRVIGGYWWLIGLLVIGSVLAAGRYAVHQQAQYQAVARVQMSGGLASTNVQADAATQWLQGVVTTPNMVSQAMAAAGIPGDPTKFAIHSIDVSRVGVSTVNDVVVTTEDPRRSVIAANSLVQQALKYANTSRQSDAAHMTSLSRQIDSLTRQRDDLIRQLAVASPGPVLEIQARIAAMAPTLTDLLRQRSDLVLAASQRSSIGLLDPATALPDPVGPKVPQIVALAGLAALIFALFLVAILEAVRPHVRGRRWVAAELDAPLLGHLPTLDLTGPKGQRSLREFGDAARMVGARFAGRPVLLLPVERKYEPWAARVCRELEMLTGVHIEHSADAAVARPGRAGALDGSKDPVVIALSPTVESQRVLEDVARHAEVMGWHVVGVLTFRRRRLLDRRALAEGGRHARPPVEPVSPVGAPKATDSAGPTSSAPHPLQPDRGASKHLAPHGGAPNNHELRGTK</sequence>
<evidence type="ECO:0008006" key="5">
    <source>
        <dbReference type="Google" id="ProtNLM"/>
    </source>
</evidence>
<evidence type="ECO:0000256" key="1">
    <source>
        <dbReference type="SAM" id="MobiDB-lite"/>
    </source>
</evidence>
<keyword evidence="2" id="KW-0472">Membrane</keyword>
<comment type="caution">
    <text evidence="3">The sequence shown here is derived from an EMBL/GenBank/DDBJ whole genome shotgun (WGS) entry which is preliminary data.</text>
</comment>
<dbReference type="InterPro" id="IPR050445">
    <property type="entry name" value="Bact_polysacc_biosynth/exp"/>
</dbReference>
<keyword evidence="2" id="KW-1133">Transmembrane helix</keyword>
<dbReference type="EMBL" id="BAAAPU010000007">
    <property type="protein sequence ID" value="GAA1982327.1"/>
    <property type="molecule type" value="Genomic_DNA"/>
</dbReference>
<feature type="region of interest" description="Disordered" evidence="1">
    <location>
        <begin position="406"/>
        <end position="465"/>
    </location>
</feature>
<dbReference type="PANTHER" id="PTHR32309">
    <property type="entry name" value="TYROSINE-PROTEIN KINASE"/>
    <property type="match status" value="1"/>
</dbReference>
<organism evidence="3 4">
    <name type="scientific">Terrabacter lapilli</name>
    <dbReference type="NCBI Taxonomy" id="436231"/>
    <lineage>
        <taxon>Bacteria</taxon>
        <taxon>Bacillati</taxon>
        <taxon>Actinomycetota</taxon>
        <taxon>Actinomycetes</taxon>
        <taxon>Micrococcales</taxon>
        <taxon>Intrasporangiaceae</taxon>
        <taxon>Terrabacter</taxon>
    </lineage>
</organism>
<evidence type="ECO:0000313" key="4">
    <source>
        <dbReference type="Proteomes" id="UP001500013"/>
    </source>
</evidence>
<proteinExistence type="predicted"/>
<reference evidence="3 4" key="1">
    <citation type="journal article" date="2019" name="Int. J. Syst. Evol. Microbiol.">
        <title>The Global Catalogue of Microorganisms (GCM) 10K type strain sequencing project: providing services to taxonomists for standard genome sequencing and annotation.</title>
        <authorList>
            <consortium name="The Broad Institute Genomics Platform"/>
            <consortium name="The Broad Institute Genome Sequencing Center for Infectious Disease"/>
            <person name="Wu L."/>
            <person name="Ma J."/>
        </authorList>
    </citation>
    <scope>NUCLEOTIDE SEQUENCE [LARGE SCALE GENOMIC DNA]</scope>
    <source>
        <strain evidence="3 4">JCM 15628</strain>
    </source>
</reference>
<keyword evidence="4" id="KW-1185">Reference proteome</keyword>
<dbReference type="Proteomes" id="UP001500013">
    <property type="component" value="Unassembled WGS sequence"/>
</dbReference>
<feature type="transmembrane region" description="Helical" evidence="2">
    <location>
        <begin position="12"/>
        <end position="34"/>
    </location>
</feature>
<protein>
    <recommendedName>
        <fullName evidence="5">Subunit length determinant protein</fullName>
    </recommendedName>
</protein>
<evidence type="ECO:0000313" key="3">
    <source>
        <dbReference type="EMBL" id="GAA1982327.1"/>
    </source>
</evidence>
<feature type="transmembrane region" description="Helical" evidence="2">
    <location>
        <begin position="229"/>
        <end position="251"/>
    </location>
</feature>
<keyword evidence="2" id="KW-0812">Transmembrane</keyword>
<dbReference type="PANTHER" id="PTHR32309:SF31">
    <property type="entry name" value="CAPSULAR EXOPOLYSACCHARIDE FAMILY"/>
    <property type="match status" value="1"/>
</dbReference>
<name>A0ABN2S8G4_9MICO</name>